<proteinExistence type="predicted"/>
<sequence length="90" mass="10567">MTCFTENKRIFKWNLVNWSELPHRYRFNQLLYYSQADIPYVKYPGGRLIRKLPAQTSAAADFIRNPLMGCFFFCPVSLVSIRPDLNTMKG</sequence>
<dbReference type="Proteomes" id="UP000247459">
    <property type="component" value="Unassembled WGS sequence"/>
</dbReference>
<dbReference type="EMBL" id="PRLG01000021">
    <property type="protein sequence ID" value="PYY27490.1"/>
    <property type="molecule type" value="Genomic_DNA"/>
</dbReference>
<comment type="caution">
    <text evidence="1">The sequence shown here is derived from an EMBL/GenBank/DDBJ whole genome shotgun (WGS) entry which is preliminary data.</text>
</comment>
<organism evidence="1 2">
    <name type="scientific">Paenibacillus illinoisensis</name>
    <dbReference type="NCBI Taxonomy" id="59845"/>
    <lineage>
        <taxon>Bacteria</taxon>
        <taxon>Bacillati</taxon>
        <taxon>Bacillota</taxon>
        <taxon>Bacilli</taxon>
        <taxon>Bacillales</taxon>
        <taxon>Paenibacillaceae</taxon>
        <taxon>Paenibacillus</taxon>
    </lineage>
</organism>
<evidence type="ECO:0000313" key="1">
    <source>
        <dbReference type="EMBL" id="PYY27490.1"/>
    </source>
</evidence>
<dbReference type="AlphaFoldDB" id="A0A2W0C5D9"/>
<evidence type="ECO:0000313" key="2">
    <source>
        <dbReference type="Proteomes" id="UP000247459"/>
    </source>
</evidence>
<gene>
    <name evidence="1" type="ORF">PIL02S_04083</name>
</gene>
<reference evidence="1 2" key="1">
    <citation type="submission" date="2018-01" db="EMBL/GenBank/DDBJ databases">
        <title>Genome sequence of the PGP bacterium Paenibacillus illinoisensis E3.</title>
        <authorList>
            <person name="Rolli E."/>
            <person name="Marasco R."/>
            <person name="Bessem C."/>
            <person name="Michoud G."/>
            <person name="Gaiarsa S."/>
            <person name="Borin S."/>
            <person name="Daffonchio D."/>
        </authorList>
    </citation>
    <scope>NUCLEOTIDE SEQUENCE [LARGE SCALE GENOMIC DNA]</scope>
    <source>
        <strain evidence="1 2">E3</strain>
    </source>
</reference>
<accession>A0A2W0C5D9</accession>
<name>A0A2W0C5D9_9BACL</name>
<protein>
    <submittedName>
        <fullName evidence="1">Uncharacterized protein</fullName>
    </submittedName>
</protein>